<dbReference type="EMBL" id="CP039287">
    <property type="protein sequence ID" value="QCB99784.1"/>
    <property type="molecule type" value="Genomic_DNA"/>
</dbReference>
<evidence type="ECO:0000256" key="2">
    <source>
        <dbReference type="SAM" id="SignalP"/>
    </source>
</evidence>
<dbReference type="InterPro" id="IPR000259">
    <property type="entry name" value="Adhesion_dom_fimbrial"/>
</dbReference>
<dbReference type="InterPro" id="IPR008966">
    <property type="entry name" value="Adhesion_dom_sf"/>
</dbReference>
<feature type="signal peptide" evidence="2">
    <location>
        <begin position="1"/>
        <end position="45"/>
    </location>
</feature>
<keyword evidence="1 2" id="KW-0732">Signal</keyword>
<proteinExistence type="predicted"/>
<feature type="chain" id="PRO_5042219193" evidence="2">
    <location>
        <begin position="46"/>
        <end position="366"/>
    </location>
</feature>
<dbReference type="InterPro" id="IPR036937">
    <property type="entry name" value="Adhesion_dom_fimbrial_sf"/>
</dbReference>
<gene>
    <name evidence="4" type="ORF">E6A55_03575</name>
</gene>
<feature type="domain" description="Fimbrial-type adhesion" evidence="3">
    <location>
        <begin position="231"/>
        <end position="365"/>
    </location>
</feature>
<accession>A0AAE6DF78</accession>
<protein>
    <submittedName>
        <fullName evidence="4">Type 1 fimbrial protein</fullName>
    </submittedName>
</protein>
<reference evidence="4 5" key="1">
    <citation type="submission" date="2019-04" db="EMBL/GenBank/DDBJ databases">
        <title>Long-read de novo sequencing of Cupriavidus necator H16.</title>
        <authorList>
            <person name="Little G.T."/>
            <person name="Ehsaan M."/>
            <person name="Arenas-Lopez C."/>
            <person name="Jawed K."/>
            <person name="Winzer K."/>
            <person name="Kovacs K."/>
            <person name="Malys N."/>
            <person name="Minton N.P."/>
        </authorList>
    </citation>
    <scope>NUCLEOTIDE SEQUENCE [LARGE SCALE GENOMIC DNA]</scope>
    <source>
        <strain evidence="4 5">H16</strain>
    </source>
</reference>
<dbReference type="Proteomes" id="UP000296079">
    <property type="component" value="Chromosome 1"/>
</dbReference>
<evidence type="ECO:0000313" key="5">
    <source>
        <dbReference type="Proteomes" id="UP000296079"/>
    </source>
</evidence>
<dbReference type="PANTHER" id="PTHR33420:SF3">
    <property type="entry name" value="FIMBRIAL SUBUNIT ELFA"/>
    <property type="match status" value="1"/>
</dbReference>
<dbReference type="AlphaFoldDB" id="A0AAE6DF78"/>
<name>A0AAE6DF78_CUPNH</name>
<evidence type="ECO:0000256" key="1">
    <source>
        <dbReference type="ARBA" id="ARBA00022729"/>
    </source>
</evidence>
<dbReference type="Gene3D" id="2.60.40.1090">
    <property type="entry name" value="Fimbrial-type adhesion domain"/>
    <property type="match status" value="1"/>
</dbReference>
<sequence length="366" mass="37802">MAAMENEITTSPRRWLVHATACIRRVPSVLACAALMCLAYAQAHAACMGTTVTSPFLPATVSISKTTGIGQVISSATITVTVTCDDTGLRHPSTNGWALNYTPQTPLVATSISQQTFATAMPGLGYRMYMPDGNLIAPTSYGTNGGDNFGANCMGAASGGVPCTMPLGTSTQTFRFRLDLVRTSTVLTSGTFSDSLMRFGYQDSWTGGSGPGPWTAQFGEQMTSPVTFRFIPPSCNLSAGTANQVITLPKISASSLPTIGSTAGATRFGLTLENCVTQSIVTMNISGDATAVGSVLRNNGSAQGVGLQMLNGGPAGTPLPLNADVGMGNVGAAMTMAIPLGVRYYRVGPVTPGTVDSVATVNFNYN</sequence>
<dbReference type="Gene3D" id="2.60.40.3310">
    <property type="match status" value="1"/>
</dbReference>
<dbReference type="PANTHER" id="PTHR33420">
    <property type="entry name" value="FIMBRIAL SUBUNIT ELFA-RELATED"/>
    <property type="match status" value="1"/>
</dbReference>
<dbReference type="GO" id="GO:0009289">
    <property type="term" value="C:pilus"/>
    <property type="evidence" value="ECO:0007669"/>
    <property type="project" value="InterPro"/>
</dbReference>
<dbReference type="InterPro" id="IPR050263">
    <property type="entry name" value="Bact_Fimbrial_Adh_Pro"/>
</dbReference>
<evidence type="ECO:0000313" key="4">
    <source>
        <dbReference type="EMBL" id="QCB99784.1"/>
    </source>
</evidence>
<evidence type="ECO:0000259" key="3">
    <source>
        <dbReference type="Pfam" id="PF00419"/>
    </source>
</evidence>
<organism evidence="4 5">
    <name type="scientific">Cupriavidus necator (strain ATCC 17699 / DSM 428 / KCTC 22496 / NCIMB 10442 / H16 / Stanier 337)</name>
    <name type="common">Ralstonia eutropha</name>
    <dbReference type="NCBI Taxonomy" id="381666"/>
    <lineage>
        <taxon>Bacteria</taxon>
        <taxon>Pseudomonadati</taxon>
        <taxon>Pseudomonadota</taxon>
        <taxon>Betaproteobacteria</taxon>
        <taxon>Burkholderiales</taxon>
        <taxon>Burkholderiaceae</taxon>
        <taxon>Cupriavidus</taxon>
    </lineage>
</organism>
<dbReference type="GO" id="GO:0043709">
    <property type="term" value="P:cell adhesion involved in single-species biofilm formation"/>
    <property type="evidence" value="ECO:0007669"/>
    <property type="project" value="TreeGrafter"/>
</dbReference>
<dbReference type="Pfam" id="PF00419">
    <property type="entry name" value="Fimbrial"/>
    <property type="match status" value="1"/>
</dbReference>
<dbReference type="SUPFAM" id="SSF49401">
    <property type="entry name" value="Bacterial adhesins"/>
    <property type="match status" value="1"/>
</dbReference>